<proteinExistence type="predicted"/>
<dbReference type="Proteomes" id="UP000095280">
    <property type="component" value="Unplaced"/>
</dbReference>
<feature type="region of interest" description="Disordered" evidence="1">
    <location>
        <begin position="1"/>
        <end position="21"/>
    </location>
</feature>
<feature type="compositionally biased region" description="Polar residues" evidence="1">
    <location>
        <begin position="70"/>
        <end position="82"/>
    </location>
</feature>
<organism evidence="2 3">
    <name type="scientific">Macrostomum lignano</name>
    <dbReference type="NCBI Taxonomy" id="282301"/>
    <lineage>
        <taxon>Eukaryota</taxon>
        <taxon>Metazoa</taxon>
        <taxon>Spiralia</taxon>
        <taxon>Lophotrochozoa</taxon>
        <taxon>Platyhelminthes</taxon>
        <taxon>Rhabditophora</taxon>
        <taxon>Macrostomorpha</taxon>
        <taxon>Macrostomida</taxon>
        <taxon>Macrostomidae</taxon>
        <taxon>Macrostomum</taxon>
    </lineage>
</organism>
<sequence>AQGSEPPTPPAQQVRRPHQACPRVERGVCLAAWTAAHSERRTQHGCIPSVQLPLQSVRQGPGLVVPRASEWSTERTVQNADQASPRRLTRSSATSGTRPPRYKNRWQRAGPRATVKTNIFSAFSMRPTRDAAAVRPSSSR</sequence>
<feature type="region of interest" description="Disordered" evidence="1">
    <location>
        <begin position="66"/>
        <end position="113"/>
    </location>
</feature>
<dbReference type="AlphaFoldDB" id="A0A1I8I7F0"/>
<reference evidence="3" key="1">
    <citation type="submission" date="2016-11" db="UniProtKB">
        <authorList>
            <consortium name="WormBaseParasite"/>
        </authorList>
    </citation>
    <scope>IDENTIFICATION</scope>
</reference>
<dbReference type="WBParaSite" id="maker-uti_cns_0010498-snap-gene-0.3-mRNA-1">
    <property type="protein sequence ID" value="maker-uti_cns_0010498-snap-gene-0.3-mRNA-1"/>
    <property type="gene ID" value="maker-uti_cns_0010498-snap-gene-0.3"/>
</dbReference>
<evidence type="ECO:0000313" key="2">
    <source>
        <dbReference type="Proteomes" id="UP000095280"/>
    </source>
</evidence>
<keyword evidence="2" id="KW-1185">Reference proteome</keyword>
<evidence type="ECO:0000256" key="1">
    <source>
        <dbReference type="SAM" id="MobiDB-lite"/>
    </source>
</evidence>
<accession>A0A1I8I7F0</accession>
<evidence type="ECO:0000313" key="3">
    <source>
        <dbReference type="WBParaSite" id="maker-uti_cns_0010498-snap-gene-0.3-mRNA-1"/>
    </source>
</evidence>
<protein>
    <submittedName>
        <fullName evidence="3">Serine/arginine repetitive matrix 2</fullName>
    </submittedName>
</protein>
<feature type="compositionally biased region" description="Pro residues" evidence="1">
    <location>
        <begin position="1"/>
        <end position="10"/>
    </location>
</feature>
<name>A0A1I8I7F0_9PLAT</name>